<dbReference type="InterPro" id="IPR034746">
    <property type="entry name" value="POTRA"/>
</dbReference>
<keyword evidence="3 9" id="KW-0997">Cell inner membrane</keyword>
<evidence type="ECO:0000259" key="10">
    <source>
        <dbReference type="PROSITE" id="PS51779"/>
    </source>
</evidence>
<keyword evidence="2 9" id="KW-1003">Cell membrane</keyword>
<comment type="subcellular location">
    <subcellularLocation>
        <location evidence="9">Cell inner membrane</location>
        <topology evidence="9">Single-pass type II membrane protein</topology>
    </subcellularLocation>
    <subcellularLocation>
        <location evidence="1">Membrane</location>
    </subcellularLocation>
    <text evidence="9">Localizes to the division septum.</text>
</comment>
<evidence type="ECO:0000256" key="1">
    <source>
        <dbReference type="ARBA" id="ARBA00004370"/>
    </source>
</evidence>
<keyword evidence="5 9" id="KW-0812">Transmembrane</keyword>
<evidence type="ECO:0000256" key="8">
    <source>
        <dbReference type="ARBA" id="ARBA00023306"/>
    </source>
</evidence>
<dbReference type="Gene3D" id="3.40.50.11690">
    <property type="entry name" value="Cell division protein FtsQ/DivIB"/>
    <property type="match status" value="1"/>
</dbReference>
<dbReference type="Pfam" id="PF03799">
    <property type="entry name" value="FtsQ_DivIB_C"/>
    <property type="match status" value="1"/>
</dbReference>
<sequence length="253" mass="28732">MAAAAVTETEAENTPSRWEFIAGIAVFVVIVLGFLIGSYQLLDWITDAEQVPLEGVIIQGERVHTADDEVLSAIIAGEVGSFFTADVDEIRNRIEALPWVYSASVRKEWPQRLRVFLVEQEPVGIWNEDWVMNRYGEVFAADPDVIRGKVPHFAGPEAAEDEVLRQYQRISELLAIHDYAITRIALSERFSVRLWLDNGIELQLGREARLERIQRFLDLYPLIQEESDKAVAYADLRYDTGIAIGWKEQPDGE</sequence>
<feature type="transmembrane region" description="Helical" evidence="9">
    <location>
        <begin position="20"/>
        <end position="42"/>
    </location>
</feature>
<keyword evidence="8 9" id="KW-0131">Cell cycle</keyword>
<dbReference type="InterPro" id="IPR005548">
    <property type="entry name" value="Cell_div_FtsQ/DivIB_C"/>
</dbReference>
<dbReference type="Proteomes" id="UP000286934">
    <property type="component" value="Unassembled WGS sequence"/>
</dbReference>
<dbReference type="GO" id="GO:0032153">
    <property type="term" value="C:cell division site"/>
    <property type="evidence" value="ECO:0007669"/>
    <property type="project" value="UniProtKB-UniRule"/>
</dbReference>
<evidence type="ECO:0000256" key="6">
    <source>
        <dbReference type="ARBA" id="ARBA00022989"/>
    </source>
</evidence>
<organism evidence="11 12">
    <name type="scientific">Aliidiomarina shirensis</name>
    <dbReference type="NCBI Taxonomy" id="1048642"/>
    <lineage>
        <taxon>Bacteria</taxon>
        <taxon>Pseudomonadati</taxon>
        <taxon>Pseudomonadota</taxon>
        <taxon>Gammaproteobacteria</taxon>
        <taxon>Alteromonadales</taxon>
        <taxon>Idiomarinaceae</taxon>
        <taxon>Aliidiomarina</taxon>
    </lineage>
</organism>
<dbReference type="PANTHER" id="PTHR35851">
    <property type="entry name" value="CELL DIVISION PROTEIN FTSQ"/>
    <property type="match status" value="1"/>
</dbReference>
<dbReference type="AlphaFoldDB" id="A0A432WUU3"/>
<reference evidence="12" key="1">
    <citation type="journal article" date="2018" name="Front. Microbiol.">
        <title>Genome-Based Analysis Reveals the Taxonomy and Diversity of the Family Idiomarinaceae.</title>
        <authorList>
            <person name="Liu Y."/>
            <person name="Lai Q."/>
            <person name="Shao Z."/>
        </authorList>
    </citation>
    <scope>NUCLEOTIDE SEQUENCE [LARGE SCALE GENOMIC DNA]</scope>
    <source>
        <strain evidence="12">AIS</strain>
    </source>
</reference>
<comment type="subunit">
    <text evidence="9">Part of a complex composed of FtsB, FtsL and FtsQ.</text>
</comment>
<dbReference type="GO" id="GO:0043093">
    <property type="term" value="P:FtsZ-dependent cytokinesis"/>
    <property type="evidence" value="ECO:0007669"/>
    <property type="project" value="UniProtKB-UniRule"/>
</dbReference>
<feature type="domain" description="POTRA" evidence="10">
    <location>
        <begin position="51"/>
        <end position="120"/>
    </location>
</feature>
<dbReference type="GO" id="GO:0005886">
    <property type="term" value="C:plasma membrane"/>
    <property type="evidence" value="ECO:0007669"/>
    <property type="project" value="UniProtKB-SubCell"/>
</dbReference>
<evidence type="ECO:0000256" key="4">
    <source>
        <dbReference type="ARBA" id="ARBA00022618"/>
    </source>
</evidence>
<dbReference type="InterPro" id="IPR026579">
    <property type="entry name" value="FtsQ"/>
</dbReference>
<dbReference type="EMBL" id="PIPP01000002">
    <property type="protein sequence ID" value="RUO37540.1"/>
    <property type="molecule type" value="Genomic_DNA"/>
</dbReference>
<comment type="function">
    <text evidence="9">Essential cell division protein. May link together the upstream cell division proteins, which are predominantly cytoplasmic, with the downstream cell division proteins, which are predominantly periplasmic. May control correct divisome assembly.</text>
</comment>
<evidence type="ECO:0000256" key="3">
    <source>
        <dbReference type="ARBA" id="ARBA00022519"/>
    </source>
</evidence>
<evidence type="ECO:0000256" key="2">
    <source>
        <dbReference type="ARBA" id="ARBA00022475"/>
    </source>
</evidence>
<dbReference type="HAMAP" id="MF_00911">
    <property type="entry name" value="FtsQ_subfam"/>
    <property type="match status" value="1"/>
</dbReference>
<gene>
    <name evidence="9" type="primary">ftsQ</name>
    <name evidence="11" type="ORF">CWE13_06180</name>
</gene>
<evidence type="ECO:0000313" key="12">
    <source>
        <dbReference type="Proteomes" id="UP000286934"/>
    </source>
</evidence>
<proteinExistence type="inferred from homology"/>
<dbReference type="Pfam" id="PF08478">
    <property type="entry name" value="POTRA_1"/>
    <property type="match status" value="1"/>
</dbReference>
<comment type="similarity">
    <text evidence="9">Belongs to the FtsQ/DivIB family. FtsQ subfamily.</text>
</comment>
<protein>
    <recommendedName>
        <fullName evidence="9">Cell division protein FtsQ</fullName>
    </recommendedName>
</protein>
<keyword evidence="12" id="KW-1185">Reference proteome</keyword>
<dbReference type="OrthoDB" id="9790370at2"/>
<dbReference type="GO" id="GO:0090529">
    <property type="term" value="P:cell septum assembly"/>
    <property type="evidence" value="ECO:0007669"/>
    <property type="project" value="InterPro"/>
</dbReference>
<accession>A0A432WUU3</accession>
<keyword evidence="4 9" id="KW-0132">Cell division</keyword>
<comment type="caution">
    <text evidence="11">The sequence shown here is derived from an EMBL/GenBank/DDBJ whole genome shotgun (WGS) entry which is preliminary data.</text>
</comment>
<dbReference type="PANTHER" id="PTHR35851:SF1">
    <property type="entry name" value="CELL DIVISION PROTEIN FTSQ"/>
    <property type="match status" value="1"/>
</dbReference>
<evidence type="ECO:0000256" key="7">
    <source>
        <dbReference type="ARBA" id="ARBA00023136"/>
    </source>
</evidence>
<dbReference type="RefSeq" id="WP_126806864.1">
    <property type="nucleotide sequence ID" value="NZ_PIPP01000002.1"/>
</dbReference>
<evidence type="ECO:0000313" key="11">
    <source>
        <dbReference type="EMBL" id="RUO37540.1"/>
    </source>
</evidence>
<dbReference type="Gene3D" id="3.10.20.310">
    <property type="entry name" value="membrane protein fhac"/>
    <property type="match status" value="1"/>
</dbReference>
<dbReference type="PROSITE" id="PS51779">
    <property type="entry name" value="POTRA"/>
    <property type="match status" value="1"/>
</dbReference>
<name>A0A432WUU3_9GAMM</name>
<keyword evidence="7 9" id="KW-0472">Membrane</keyword>
<dbReference type="InterPro" id="IPR013685">
    <property type="entry name" value="POTRA_FtsQ_type"/>
</dbReference>
<dbReference type="InterPro" id="IPR045335">
    <property type="entry name" value="FtsQ_C_sf"/>
</dbReference>
<evidence type="ECO:0000256" key="9">
    <source>
        <dbReference type="HAMAP-Rule" id="MF_00911"/>
    </source>
</evidence>
<keyword evidence="6 9" id="KW-1133">Transmembrane helix</keyword>
<evidence type="ECO:0000256" key="5">
    <source>
        <dbReference type="ARBA" id="ARBA00022692"/>
    </source>
</evidence>